<dbReference type="GO" id="GO:0005829">
    <property type="term" value="C:cytosol"/>
    <property type="evidence" value="ECO:0007669"/>
    <property type="project" value="TreeGrafter"/>
</dbReference>
<feature type="coiled-coil region" evidence="5">
    <location>
        <begin position="4"/>
        <end position="31"/>
    </location>
</feature>
<dbReference type="GO" id="GO:0000976">
    <property type="term" value="F:transcription cis-regulatory region binding"/>
    <property type="evidence" value="ECO:0007669"/>
    <property type="project" value="TreeGrafter"/>
</dbReference>
<dbReference type="Proteomes" id="UP000697998">
    <property type="component" value="Unassembled WGS sequence"/>
</dbReference>
<dbReference type="GO" id="GO:0003680">
    <property type="term" value="F:minor groove of adenine-thymine-rich DNA binding"/>
    <property type="evidence" value="ECO:0007669"/>
    <property type="project" value="TreeGrafter"/>
</dbReference>
<comment type="caution">
    <text evidence="7">The sequence shown here is derived from an EMBL/GenBank/DDBJ whole genome shotgun (WGS) entry which is preliminary data.</text>
</comment>
<dbReference type="GO" id="GO:0032993">
    <property type="term" value="C:protein-DNA complex"/>
    <property type="evidence" value="ECO:0007669"/>
    <property type="project" value="TreeGrafter"/>
</dbReference>
<organism evidence="7 8">
    <name type="scientific">Candidatus Accumulibacter proximus</name>
    <dbReference type="NCBI Taxonomy" id="2954385"/>
    <lineage>
        <taxon>Bacteria</taxon>
        <taxon>Pseudomonadati</taxon>
        <taxon>Pseudomonadota</taxon>
        <taxon>Betaproteobacteria</taxon>
        <taxon>Candidatus Accumulibacter</taxon>
    </lineage>
</organism>
<dbReference type="GO" id="GO:0001217">
    <property type="term" value="F:DNA-binding transcription repressor activity"/>
    <property type="evidence" value="ECO:0007669"/>
    <property type="project" value="TreeGrafter"/>
</dbReference>
<evidence type="ECO:0000259" key="6">
    <source>
        <dbReference type="SMART" id="SM00528"/>
    </source>
</evidence>
<evidence type="ECO:0000256" key="2">
    <source>
        <dbReference type="ARBA" id="ARBA00010610"/>
    </source>
</evidence>
<dbReference type="InterPro" id="IPR027444">
    <property type="entry name" value="H-NS_C_dom"/>
</dbReference>
<proteinExistence type="inferred from homology"/>
<protein>
    <submittedName>
        <fullName evidence="7">H-NS histone family protein</fullName>
    </submittedName>
</protein>
<comment type="subcellular location">
    <subcellularLocation>
        <location evidence="1">Cytoplasm</location>
        <location evidence="1">Nucleoid</location>
    </subcellularLocation>
</comment>
<dbReference type="InterPro" id="IPR037150">
    <property type="entry name" value="H-NS_C_dom_sf"/>
</dbReference>
<dbReference type="PANTHER" id="PTHR38097">
    <property type="match status" value="1"/>
</dbReference>
<evidence type="ECO:0000256" key="1">
    <source>
        <dbReference type="ARBA" id="ARBA00004453"/>
    </source>
</evidence>
<feature type="domain" description="DNA-binding protein H-NS-like C-terminal" evidence="6">
    <location>
        <begin position="55"/>
        <end position="98"/>
    </location>
</feature>
<sequence length="98" mass="11075">MSIYKELLAQRNELERQIEEARKREIAIAVRQVKDIIQEFGLTAAQCGFGSNSTAEVRRPAKAKYITPDGKTWTGRGKPPNVFKALVEAGHKMEEFLI</sequence>
<dbReference type="AlphaFoldDB" id="A0A935UGZ5"/>
<dbReference type="EMBL" id="JADJMH010000016">
    <property type="protein sequence ID" value="MBK7676192.1"/>
    <property type="molecule type" value="Genomic_DNA"/>
</dbReference>
<keyword evidence="3" id="KW-0963">Cytoplasm</keyword>
<dbReference type="PANTHER" id="PTHR38097:SF2">
    <property type="entry name" value="DNA-BINDING PROTEIN STPA"/>
    <property type="match status" value="1"/>
</dbReference>
<dbReference type="Gene3D" id="4.10.430.10">
    <property type="entry name" value="Histone-like protein H-NS, C-terminal domain"/>
    <property type="match status" value="1"/>
</dbReference>
<keyword evidence="4" id="KW-0238">DNA-binding</keyword>
<dbReference type="SMART" id="SM00528">
    <property type="entry name" value="HNS"/>
    <property type="match status" value="1"/>
</dbReference>
<evidence type="ECO:0000313" key="7">
    <source>
        <dbReference type="EMBL" id="MBK7676192.1"/>
    </source>
</evidence>
<evidence type="ECO:0000313" key="8">
    <source>
        <dbReference type="Proteomes" id="UP000697998"/>
    </source>
</evidence>
<keyword evidence="5" id="KW-0175">Coiled coil</keyword>
<evidence type="ECO:0000256" key="4">
    <source>
        <dbReference type="ARBA" id="ARBA00023125"/>
    </source>
</evidence>
<dbReference type="GO" id="GO:0003681">
    <property type="term" value="F:bent DNA binding"/>
    <property type="evidence" value="ECO:0007669"/>
    <property type="project" value="TreeGrafter"/>
</dbReference>
<reference evidence="7 8" key="1">
    <citation type="submission" date="2020-10" db="EMBL/GenBank/DDBJ databases">
        <title>Connecting structure to function with the recovery of over 1000 high-quality activated sludge metagenome-assembled genomes encoding full-length rRNA genes using long-read sequencing.</title>
        <authorList>
            <person name="Singleton C.M."/>
            <person name="Petriglieri F."/>
            <person name="Kristensen J.M."/>
            <person name="Kirkegaard R.H."/>
            <person name="Michaelsen T.Y."/>
            <person name="Andersen M.H."/>
            <person name="Karst S.M."/>
            <person name="Dueholm M.S."/>
            <person name="Nielsen P.H."/>
            <person name="Albertsen M."/>
        </authorList>
    </citation>
    <scope>NUCLEOTIDE SEQUENCE [LARGE SCALE GENOMIC DNA]</scope>
    <source>
        <strain evidence="7">EsbW_18-Q3-R4-48_BATAC.285</strain>
    </source>
</reference>
<accession>A0A935UGZ5</accession>
<comment type="similarity">
    <text evidence="2">Belongs to the histone-like protein H-NS family.</text>
</comment>
<gene>
    <name evidence="7" type="ORF">IPJ27_16350</name>
</gene>
<dbReference type="Pfam" id="PF00816">
    <property type="entry name" value="Histone_HNS"/>
    <property type="match status" value="1"/>
</dbReference>
<dbReference type="GO" id="GO:0009295">
    <property type="term" value="C:nucleoid"/>
    <property type="evidence" value="ECO:0007669"/>
    <property type="project" value="UniProtKB-SubCell"/>
</dbReference>
<evidence type="ECO:0000256" key="3">
    <source>
        <dbReference type="ARBA" id="ARBA00022490"/>
    </source>
</evidence>
<name>A0A935UGZ5_9PROT</name>
<dbReference type="SUPFAM" id="SSF81273">
    <property type="entry name" value="H-NS histone-like proteins"/>
    <property type="match status" value="1"/>
</dbReference>
<evidence type="ECO:0000256" key="5">
    <source>
        <dbReference type="SAM" id="Coils"/>
    </source>
</evidence>